<feature type="compositionally biased region" description="Basic and acidic residues" evidence="1">
    <location>
        <begin position="181"/>
        <end position="197"/>
    </location>
</feature>
<dbReference type="InterPro" id="IPR023485">
    <property type="entry name" value="Ptyr_pPase"/>
</dbReference>
<dbReference type="Pfam" id="PF01451">
    <property type="entry name" value="LMWPc"/>
    <property type="match status" value="1"/>
</dbReference>
<name>A0ABQ0YU69_9NOCA</name>
<feature type="domain" description="Phosphotyrosine protein phosphatase I" evidence="2">
    <location>
        <begin position="2"/>
        <end position="154"/>
    </location>
</feature>
<gene>
    <name evidence="3" type="ORF">RAJCM14343_5239</name>
</gene>
<keyword evidence="3" id="KW-0378">Hydrolase</keyword>
<dbReference type="Gene3D" id="3.40.50.2300">
    <property type="match status" value="1"/>
</dbReference>
<feature type="region of interest" description="Disordered" evidence="1">
    <location>
        <begin position="160"/>
        <end position="197"/>
    </location>
</feature>
<evidence type="ECO:0000313" key="3">
    <source>
        <dbReference type="EMBL" id="GES39961.1"/>
    </source>
</evidence>
<evidence type="ECO:0000256" key="1">
    <source>
        <dbReference type="SAM" id="MobiDB-lite"/>
    </source>
</evidence>
<dbReference type="InterPro" id="IPR036196">
    <property type="entry name" value="Ptyr_pPase_sf"/>
</dbReference>
<protein>
    <submittedName>
        <fullName evidence="3">Low molecular weight protein-tyrosine-phosphatase Wzb</fullName>
        <ecNumber evidence="3">3.1.3.48</ecNumber>
    </submittedName>
</protein>
<dbReference type="EC" id="3.1.3.48" evidence="3"/>
<accession>A0ABQ0YU69</accession>
<proteinExistence type="predicted"/>
<comment type="caution">
    <text evidence="3">The sequence shown here is derived from an EMBL/GenBank/DDBJ whole genome shotgun (WGS) entry which is preliminary data.</text>
</comment>
<dbReference type="EMBL" id="BLAH01000143">
    <property type="protein sequence ID" value="GES39961.1"/>
    <property type="molecule type" value="Genomic_DNA"/>
</dbReference>
<keyword evidence="4" id="KW-1185">Reference proteome</keyword>
<evidence type="ECO:0000259" key="2">
    <source>
        <dbReference type="SMART" id="SM00226"/>
    </source>
</evidence>
<organism evidence="3 4">
    <name type="scientific">Rhodococcus aetherivorans</name>
    <dbReference type="NCBI Taxonomy" id="191292"/>
    <lineage>
        <taxon>Bacteria</taxon>
        <taxon>Bacillati</taxon>
        <taxon>Actinomycetota</taxon>
        <taxon>Actinomycetes</taxon>
        <taxon>Mycobacteriales</taxon>
        <taxon>Nocardiaceae</taxon>
        <taxon>Rhodococcus</taxon>
    </lineage>
</organism>
<dbReference type="Proteomes" id="UP000325466">
    <property type="component" value="Unassembled WGS sequence"/>
</dbReference>
<dbReference type="SUPFAM" id="SSF52788">
    <property type="entry name" value="Phosphotyrosine protein phosphatases I"/>
    <property type="match status" value="1"/>
</dbReference>
<dbReference type="GO" id="GO:0004725">
    <property type="term" value="F:protein tyrosine phosphatase activity"/>
    <property type="evidence" value="ECO:0007669"/>
    <property type="project" value="UniProtKB-EC"/>
</dbReference>
<sequence>MIAERLTRAYGCGAGWVDLTAESAGTRALVGYPVEAAAAAVIAGLGADPSTFRARRVTATMIDDAHLVLAMTEDQRDRVAGLTAGAAAKSFTLTEAHRITTVTGADTVARLDACRDPSGAARTPNIPDPTGLSEQAYVETGDRIAAALLPLLDLLAAGRRHPHRDRSAAAGQPASGGVTDPHSRRGRGEKPPRGVRQ</sequence>
<evidence type="ECO:0000313" key="4">
    <source>
        <dbReference type="Proteomes" id="UP000325466"/>
    </source>
</evidence>
<dbReference type="SMART" id="SM00226">
    <property type="entry name" value="LMWPc"/>
    <property type="match status" value="1"/>
</dbReference>
<reference evidence="3 4" key="1">
    <citation type="journal article" date="2018" name="Biodegradation">
        <title>1,4-Dioxane degradation characteristics of Rhodococcus aetherivorans JCM 14343.</title>
        <authorList>
            <person name="Inoue D."/>
            <person name="Tsunoda T."/>
            <person name="Yamamoto N."/>
            <person name="Ike M."/>
            <person name="Sei K."/>
        </authorList>
    </citation>
    <scope>NUCLEOTIDE SEQUENCE [LARGE SCALE GENOMIC DNA]</scope>
    <source>
        <strain evidence="3 4">JCM 14343</strain>
    </source>
</reference>